<evidence type="ECO:0000313" key="1">
    <source>
        <dbReference type="EMBL" id="WZJ23243.1"/>
    </source>
</evidence>
<name>A0ABZ2XKU2_9RHOO</name>
<evidence type="ECO:0000313" key="2">
    <source>
        <dbReference type="Proteomes" id="UP001479520"/>
    </source>
</evidence>
<keyword evidence="1" id="KW-0614">Plasmid</keyword>
<accession>A0ABZ2XKU2</accession>
<organism evidence="1 2">
    <name type="scientific">Azonexus hydrophilus</name>
    <dbReference type="NCBI Taxonomy" id="418702"/>
    <lineage>
        <taxon>Bacteria</taxon>
        <taxon>Pseudomonadati</taxon>
        <taxon>Pseudomonadota</taxon>
        <taxon>Betaproteobacteria</taxon>
        <taxon>Rhodocyclales</taxon>
        <taxon>Azonexaceae</taxon>
        <taxon>Azonexus</taxon>
    </lineage>
</organism>
<sequence length="326" mass="35735">MPNNSIQEKTNQMHGIISTLNQALLSPDAEEAVYFTMQQASINNPGINIRDCISQVLSHKTTMVDGRPYELRLMAIPVVGSFQLEKGAIKNCRQILLNAKQMGLTGKMDGVVILDAPLSRRYLQQIGLGDINELAVRLFERGALSKEQKVIPDKIQGESDLHGSVVIALAYWKKGAATPKLVTNAEYRRDFAKLVENQLRFEAAKPGFIPQIHAHPMQNLLDATALCLRATLASLLPRVIQEGNNVRIQVADMGGEHHLLISDANGPMENGLAISVDEIRDGNLSEIIEYIKSECCAKIGAAGTDLNYGHGKFVESGISYQKTALH</sequence>
<dbReference type="RefSeq" id="WP_341744582.1">
    <property type="nucleotide sequence ID" value="NZ_CP151407.1"/>
</dbReference>
<reference evidence="1 2" key="1">
    <citation type="submission" date="2024-04" db="EMBL/GenBank/DDBJ databases">
        <title>Dissimilatory iodate-reducing microorganisms contribute to the enrichment of iodine in groundwater.</title>
        <authorList>
            <person name="Jiang Z."/>
        </authorList>
    </citation>
    <scope>NUCLEOTIDE SEQUENCE [LARGE SCALE GENOMIC DNA]</scope>
    <source>
        <strain evidence="1 2">NCP973</strain>
        <plasmid evidence="1 2">unnamed1</plasmid>
    </source>
</reference>
<proteinExistence type="predicted"/>
<dbReference type="Proteomes" id="UP001479520">
    <property type="component" value="Plasmid unnamed1"/>
</dbReference>
<protein>
    <submittedName>
        <fullName evidence="1">Uncharacterized protein</fullName>
    </submittedName>
</protein>
<dbReference type="EMBL" id="CP151407">
    <property type="protein sequence ID" value="WZJ23243.1"/>
    <property type="molecule type" value="Genomic_DNA"/>
</dbReference>
<keyword evidence="2" id="KW-1185">Reference proteome</keyword>
<gene>
    <name evidence="1" type="ORF">AADV58_17695</name>
</gene>
<geneLocation type="plasmid" evidence="1 2">
    <name>unnamed1</name>
</geneLocation>